<evidence type="ECO:0000313" key="2">
    <source>
        <dbReference type="Proteomes" id="UP001218218"/>
    </source>
</evidence>
<dbReference type="AlphaFoldDB" id="A0AAD6Z9E8"/>
<proteinExistence type="predicted"/>
<name>A0AAD6Z9E8_9AGAR</name>
<keyword evidence="2" id="KW-1185">Reference proteome</keyword>
<protein>
    <submittedName>
        <fullName evidence="1">Uncharacterized protein</fullName>
    </submittedName>
</protein>
<accession>A0AAD6Z9E8</accession>
<dbReference type="Proteomes" id="UP001218218">
    <property type="component" value="Unassembled WGS sequence"/>
</dbReference>
<reference evidence="1" key="1">
    <citation type="submission" date="2023-03" db="EMBL/GenBank/DDBJ databases">
        <title>Massive genome expansion in bonnet fungi (Mycena s.s.) driven by repeated elements and novel gene families across ecological guilds.</title>
        <authorList>
            <consortium name="Lawrence Berkeley National Laboratory"/>
            <person name="Harder C.B."/>
            <person name="Miyauchi S."/>
            <person name="Viragh M."/>
            <person name="Kuo A."/>
            <person name="Thoen E."/>
            <person name="Andreopoulos B."/>
            <person name="Lu D."/>
            <person name="Skrede I."/>
            <person name="Drula E."/>
            <person name="Henrissat B."/>
            <person name="Morin E."/>
            <person name="Kohler A."/>
            <person name="Barry K."/>
            <person name="LaButti K."/>
            <person name="Morin E."/>
            <person name="Salamov A."/>
            <person name="Lipzen A."/>
            <person name="Mereny Z."/>
            <person name="Hegedus B."/>
            <person name="Baldrian P."/>
            <person name="Stursova M."/>
            <person name="Weitz H."/>
            <person name="Taylor A."/>
            <person name="Grigoriev I.V."/>
            <person name="Nagy L.G."/>
            <person name="Martin F."/>
            <person name="Kauserud H."/>
        </authorList>
    </citation>
    <scope>NUCLEOTIDE SEQUENCE</scope>
    <source>
        <strain evidence="1">CBHHK002</strain>
    </source>
</reference>
<evidence type="ECO:0000313" key="1">
    <source>
        <dbReference type="EMBL" id="KAJ7312409.1"/>
    </source>
</evidence>
<comment type="caution">
    <text evidence="1">The sequence shown here is derived from an EMBL/GenBank/DDBJ whole genome shotgun (WGS) entry which is preliminary data.</text>
</comment>
<dbReference type="EMBL" id="JARIHO010000072">
    <property type="protein sequence ID" value="KAJ7312409.1"/>
    <property type="molecule type" value="Genomic_DNA"/>
</dbReference>
<organism evidence="1 2">
    <name type="scientific">Mycena albidolilacea</name>
    <dbReference type="NCBI Taxonomy" id="1033008"/>
    <lineage>
        <taxon>Eukaryota</taxon>
        <taxon>Fungi</taxon>
        <taxon>Dikarya</taxon>
        <taxon>Basidiomycota</taxon>
        <taxon>Agaricomycotina</taxon>
        <taxon>Agaricomycetes</taxon>
        <taxon>Agaricomycetidae</taxon>
        <taxon>Agaricales</taxon>
        <taxon>Marasmiineae</taxon>
        <taxon>Mycenaceae</taxon>
        <taxon>Mycena</taxon>
    </lineage>
</organism>
<gene>
    <name evidence="1" type="ORF">DFH08DRAFT_1044423</name>
</gene>
<sequence length="162" mass="18972">MSETDSGQNPWPPFEWTPEQAAEIASWEFEKERGPRTWIYGDWYNDPNIPVPWSTNWERWDGLRLYEENVGGKPKIDVLFKDVFDVPGKVEPLAYHTTAGDEFFLFAAGGRYYFWEEGSLTVHRNVFGSPKEFLDYVLREGGDYFPDLRIEARPGANLLWWP</sequence>